<dbReference type="InterPro" id="IPR036412">
    <property type="entry name" value="HAD-like_sf"/>
</dbReference>
<feature type="domain" description="Calcineurin-like phosphoesterase" evidence="2">
    <location>
        <begin position="484"/>
        <end position="733"/>
    </location>
</feature>
<accession>A0A135LW12</accession>
<name>A0A135LW12_PENPA</name>
<keyword evidence="1" id="KW-0378">Hydrolase</keyword>
<dbReference type="InterPro" id="IPR006384">
    <property type="entry name" value="HAD_hydro_PyrdxlP_Pase-like"/>
</dbReference>
<dbReference type="NCBIfam" id="TIGR01489">
    <property type="entry name" value="DKMTPPase-SF"/>
    <property type="match status" value="1"/>
</dbReference>
<dbReference type="EMBL" id="LHQR01000014">
    <property type="protein sequence ID" value="KXG53146.1"/>
    <property type="molecule type" value="Genomic_DNA"/>
</dbReference>
<dbReference type="PANTHER" id="PTHR32440">
    <property type="entry name" value="PHOSPHATASE DCR2-RELATED-RELATED"/>
    <property type="match status" value="1"/>
</dbReference>
<dbReference type="Gene3D" id="3.60.21.10">
    <property type="match status" value="1"/>
</dbReference>
<proteinExistence type="predicted"/>
<dbReference type="PANTHER" id="PTHR32440:SF0">
    <property type="entry name" value="PHOSPHATASE DCR2-RELATED"/>
    <property type="match status" value="1"/>
</dbReference>
<protein>
    <submittedName>
        <fullName evidence="3">Pyridoxal phosphate phosphatase-related protein</fullName>
    </submittedName>
</protein>
<evidence type="ECO:0000259" key="2">
    <source>
        <dbReference type="Pfam" id="PF00149"/>
    </source>
</evidence>
<evidence type="ECO:0000256" key="1">
    <source>
        <dbReference type="ARBA" id="ARBA00022801"/>
    </source>
</evidence>
<dbReference type="InterPro" id="IPR029052">
    <property type="entry name" value="Metallo-depent_PP-like"/>
</dbReference>
<dbReference type="OMA" id="HVNDYCS"/>
<dbReference type="Proteomes" id="UP000070168">
    <property type="component" value="Unassembled WGS sequence"/>
</dbReference>
<dbReference type="Gene3D" id="3.90.1470.20">
    <property type="match status" value="1"/>
</dbReference>
<dbReference type="GeneID" id="63703209"/>
<dbReference type="SUPFAM" id="SSF56784">
    <property type="entry name" value="HAD-like"/>
    <property type="match status" value="1"/>
</dbReference>
<comment type="caution">
    <text evidence="3">The sequence shown here is derived from an EMBL/GenBank/DDBJ whole genome shotgun (WGS) entry which is preliminary data.</text>
</comment>
<dbReference type="InterPro" id="IPR004843">
    <property type="entry name" value="Calcineurin-like_PHP"/>
</dbReference>
<dbReference type="Gene3D" id="3.40.50.1000">
    <property type="entry name" value="HAD superfamily/HAD-like"/>
    <property type="match status" value="1"/>
</dbReference>
<dbReference type="AlphaFoldDB" id="A0A135LW12"/>
<dbReference type="Pfam" id="PF12710">
    <property type="entry name" value="HAD"/>
    <property type="match status" value="1"/>
</dbReference>
<reference evidence="3 4" key="1">
    <citation type="journal article" date="2016" name="BMC Genomics">
        <title>Genome sequencing and secondary metabolism of the postharvest pathogen Penicillium griseofulvum.</title>
        <authorList>
            <person name="Banani H."/>
            <person name="Marcet-Houben M."/>
            <person name="Ballester A.R."/>
            <person name="Abbruscato P."/>
            <person name="Gonzalez-Candelas L."/>
            <person name="Gabaldon T."/>
            <person name="Spadaro D."/>
        </authorList>
    </citation>
    <scope>NUCLEOTIDE SEQUENCE [LARGE SCALE GENOMIC DNA]</scope>
    <source>
        <strain evidence="3 4">PG3</strain>
    </source>
</reference>
<dbReference type="NCBIfam" id="TIGR01488">
    <property type="entry name" value="HAD-SF-IB"/>
    <property type="match status" value="1"/>
</dbReference>
<gene>
    <name evidence="3" type="ORF">PGRI_001960</name>
</gene>
<dbReference type="InterPro" id="IPR023214">
    <property type="entry name" value="HAD_sf"/>
</dbReference>
<dbReference type="GO" id="GO:0005737">
    <property type="term" value="C:cytoplasm"/>
    <property type="evidence" value="ECO:0007669"/>
    <property type="project" value="TreeGrafter"/>
</dbReference>
<evidence type="ECO:0000313" key="4">
    <source>
        <dbReference type="Proteomes" id="UP000070168"/>
    </source>
</evidence>
<dbReference type="STRING" id="5078.A0A135LW12"/>
<evidence type="ECO:0000313" key="3">
    <source>
        <dbReference type="EMBL" id="KXG53146.1"/>
    </source>
</evidence>
<organism evidence="3 4">
    <name type="scientific">Penicillium patulum</name>
    <name type="common">Penicillium griseofulvum</name>
    <dbReference type="NCBI Taxonomy" id="5078"/>
    <lineage>
        <taxon>Eukaryota</taxon>
        <taxon>Fungi</taxon>
        <taxon>Dikarya</taxon>
        <taxon>Ascomycota</taxon>
        <taxon>Pezizomycotina</taxon>
        <taxon>Eurotiomycetes</taxon>
        <taxon>Eurotiomycetidae</taxon>
        <taxon>Eurotiales</taxon>
        <taxon>Aspergillaceae</taxon>
        <taxon>Penicillium</taxon>
    </lineage>
</organism>
<dbReference type="SUPFAM" id="SSF56300">
    <property type="entry name" value="Metallo-dependent phosphatases"/>
    <property type="match status" value="1"/>
</dbReference>
<dbReference type="OrthoDB" id="783096at2759"/>
<keyword evidence="4" id="KW-1185">Reference proteome</keyword>
<sequence length="818" mass="92059">MGSNALPYMETKPKLIFFTDFDGTITVDDSNDFMIDTLGFGREKRLALGDRVLNETLSFRDAFREMLESIKTPYNECIETLLKNMKLDPYFEEFYYWAKENNVPIVILSSGMRPIISALLEKFLGHKPASHLTIISNEPVSRDGKDINSEGGWQIEYHDDSHFGHDKSLEIKPYATLPDGERPILLYAGDGISDLSAAAETDLLFAKQGKDLVTYCQRRGMPYTTFKNWSTILSTSKDILSGKLSPSDVAAKPSLGPCQGDIYLIMARRLVRASVQLVLFATFILLLVVVLDNRFSVLPSSIHGHLPSHYSGYVITDVTVTTCSTLNPFSSCKLDPEAWYRVDKDLYLRSGWTSSAYVQFRRKKEEELGLDDKVVIDLKISRLTPTSEFVGKTEIEAWEPRPGGIWLKRSSSRHASDSEKAVTYIDVLYGADAVDPRPNWEVKDTPILLDSMTEQLETRLSIRRGHPQAKPKKPVPRINENGKFKVMQLADLHMSTGLGHCRDPVPVEAVAGRKCEADPRTLEFVARLLDEEKPDMVVLSGDQINGETAPDAQSALYKAVKLLVDRKIPYAAIFGNHDDEGDLNREQLMTIYEDLPYSLSAAGPEDIDGVGNYVVEVLDWGKSTHSALTLYFLDTHSYSPDERQFRGYDWIKPSQTRWFKNTAQSLRSKHQEYNHIHMNAAFVHIPLPEYRASGKYFKGAWMEPPTAPGFNSGFKDALEEEGVLFVSCGHDHVNDYCMLEQDTNEKPSLWMCYGGGVGFGGYGGYDDFVRRVRFFDFDRGPGRVSTYKRLEWGQTEAKIDEMMIVDGGAVKGPDAASQ</sequence>
<dbReference type="RefSeq" id="XP_040651681.1">
    <property type="nucleotide sequence ID" value="XM_040787909.1"/>
</dbReference>
<dbReference type="GO" id="GO:0004721">
    <property type="term" value="F:phosphoprotein phosphatase activity"/>
    <property type="evidence" value="ECO:0007669"/>
    <property type="project" value="TreeGrafter"/>
</dbReference>
<dbReference type="FunFam" id="3.60.21.10:FF:000054">
    <property type="entry name" value="DCR2p Phosphoesterase"/>
    <property type="match status" value="1"/>
</dbReference>
<dbReference type="Pfam" id="PF00149">
    <property type="entry name" value="Metallophos"/>
    <property type="match status" value="1"/>
</dbReference>
<dbReference type="CDD" id="cd07383">
    <property type="entry name" value="MPP_Dcr2"/>
    <property type="match status" value="1"/>
</dbReference>